<dbReference type="RefSeq" id="WP_123880118.1">
    <property type="nucleotide sequence ID" value="NZ_RPFZ01000001.1"/>
</dbReference>
<proteinExistence type="predicted"/>
<evidence type="ECO:0000313" key="2">
    <source>
        <dbReference type="EMBL" id="RPF71551.1"/>
    </source>
</evidence>
<gene>
    <name evidence="2" type="ORF">EG799_07910</name>
</gene>
<name>A0A3N5DQZ7_9SPHN</name>
<organism evidence="2 3">
    <name type="scientific">Aurantiacibacter spongiae</name>
    <dbReference type="NCBI Taxonomy" id="2488860"/>
    <lineage>
        <taxon>Bacteria</taxon>
        <taxon>Pseudomonadati</taxon>
        <taxon>Pseudomonadota</taxon>
        <taxon>Alphaproteobacteria</taxon>
        <taxon>Sphingomonadales</taxon>
        <taxon>Erythrobacteraceae</taxon>
        <taxon>Aurantiacibacter</taxon>
    </lineage>
</organism>
<feature type="region of interest" description="Disordered" evidence="1">
    <location>
        <begin position="32"/>
        <end position="62"/>
    </location>
</feature>
<accession>A0A3N5DQZ7</accession>
<evidence type="ECO:0000256" key="1">
    <source>
        <dbReference type="SAM" id="MobiDB-lite"/>
    </source>
</evidence>
<comment type="caution">
    <text evidence="2">The sequence shown here is derived from an EMBL/GenBank/DDBJ whole genome shotgun (WGS) entry which is preliminary data.</text>
</comment>
<keyword evidence="3" id="KW-1185">Reference proteome</keyword>
<sequence>MIDYFSIALTHGLILLAAWRLLLRGELDDDTLTPECEARGEPEDRRPWLANRAAPPGRGGDG</sequence>
<dbReference type="EMBL" id="RPFZ01000001">
    <property type="protein sequence ID" value="RPF71551.1"/>
    <property type="molecule type" value="Genomic_DNA"/>
</dbReference>
<evidence type="ECO:0000313" key="3">
    <source>
        <dbReference type="Proteomes" id="UP000275232"/>
    </source>
</evidence>
<protein>
    <submittedName>
        <fullName evidence="2">Uncharacterized protein</fullName>
    </submittedName>
</protein>
<dbReference type="Proteomes" id="UP000275232">
    <property type="component" value="Unassembled WGS sequence"/>
</dbReference>
<dbReference type="AlphaFoldDB" id="A0A3N5DQZ7"/>
<reference evidence="2 3" key="1">
    <citation type="submission" date="2018-11" db="EMBL/GenBank/DDBJ databases">
        <title>Erythrobacter spongiae sp. nov., isolated from a marine sponge.</title>
        <authorList>
            <person name="Zhuang L."/>
            <person name="Luo L."/>
        </authorList>
    </citation>
    <scope>NUCLEOTIDE SEQUENCE [LARGE SCALE GENOMIC DNA]</scope>
    <source>
        <strain evidence="2 3">HN-E23</strain>
    </source>
</reference>
<feature type="compositionally biased region" description="Basic and acidic residues" evidence="1">
    <location>
        <begin position="36"/>
        <end position="47"/>
    </location>
</feature>